<dbReference type="SUPFAM" id="SSF47384">
    <property type="entry name" value="Homodimeric domain of signal transducing histidine kinase"/>
    <property type="match status" value="1"/>
</dbReference>
<dbReference type="EMBL" id="FNQC01000005">
    <property type="protein sequence ID" value="SDZ08487.1"/>
    <property type="molecule type" value="Genomic_DNA"/>
</dbReference>
<evidence type="ECO:0000259" key="8">
    <source>
        <dbReference type="PROSITE" id="PS50113"/>
    </source>
</evidence>
<dbReference type="InterPro" id="IPR035965">
    <property type="entry name" value="PAS-like_dom_sf"/>
</dbReference>
<evidence type="ECO:0000256" key="2">
    <source>
        <dbReference type="ARBA" id="ARBA00012438"/>
    </source>
</evidence>
<dbReference type="Gene3D" id="1.10.287.130">
    <property type="match status" value="1"/>
</dbReference>
<evidence type="ECO:0000256" key="5">
    <source>
        <dbReference type="ARBA" id="ARBA00022777"/>
    </source>
</evidence>
<dbReference type="Proteomes" id="UP000199663">
    <property type="component" value="Unassembled WGS sequence"/>
</dbReference>
<dbReference type="PROSITE" id="PS50113">
    <property type="entry name" value="PAC"/>
    <property type="match status" value="3"/>
</dbReference>
<keyword evidence="10" id="KW-1185">Reference proteome</keyword>
<dbReference type="InterPro" id="IPR000014">
    <property type="entry name" value="PAS"/>
</dbReference>
<organism evidence="9 10">
    <name type="scientific">Rhodonellum ikkaensis</name>
    <dbReference type="NCBI Taxonomy" id="336829"/>
    <lineage>
        <taxon>Bacteria</taxon>
        <taxon>Pseudomonadati</taxon>
        <taxon>Bacteroidota</taxon>
        <taxon>Cytophagia</taxon>
        <taxon>Cytophagales</taxon>
        <taxon>Cytophagaceae</taxon>
        <taxon>Rhodonellum</taxon>
    </lineage>
</organism>
<evidence type="ECO:0000313" key="9">
    <source>
        <dbReference type="EMBL" id="SDZ08487.1"/>
    </source>
</evidence>
<dbReference type="EC" id="2.7.13.3" evidence="2"/>
<dbReference type="SUPFAM" id="SSF55781">
    <property type="entry name" value="GAF domain-like"/>
    <property type="match status" value="1"/>
</dbReference>
<evidence type="ECO:0000256" key="4">
    <source>
        <dbReference type="ARBA" id="ARBA00022679"/>
    </source>
</evidence>
<dbReference type="SMART" id="SM00086">
    <property type="entry name" value="PAC"/>
    <property type="match status" value="5"/>
</dbReference>
<dbReference type="InterPro" id="IPR003594">
    <property type="entry name" value="HATPase_dom"/>
</dbReference>
<keyword evidence="4" id="KW-0808">Transferase</keyword>
<dbReference type="Pfam" id="PF02518">
    <property type="entry name" value="HATPase_c"/>
    <property type="match status" value="1"/>
</dbReference>
<feature type="domain" description="PAS" evidence="7">
    <location>
        <begin position="671"/>
        <end position="727"/>
    </location>
</feature>
<dbReference type="Pfam" id="PF08447">
    <property type="entry name" value="PAS_3"/>
    <property type="match status" value="2"/>
</dbReference>
<dbReference type="PANTHER" id="PTHR43304:SF1">
    <property type="entry name" value="PAC DOMAIN-CONTAINING PROTEIN"/>
    <property type="match status" value="1"/>
</dbReference>
<keyword evidence="5" id="KW-0418">Kinase</keyword>
<dbReference type="InterPro" id="IPR029016">
    <property type="entry name" value="GAF-like_dom_sf"/>
</dbReference>
<feature type="domain" description="Histidine kinase" evidence="6">
    <location>
        <begin position="827"/>
        <end position="1039"/>
    </location>
</feature>
<keyword evidence="3" id="KW-0597">Phosphoprotein</keyword>
<evidence type="ECO:0000256" key="3">
    <source>
        <dbReference type="ARBA" id="ARBA00022553"/>
    </source>
</evidence>
<dbReference type="InterPro" id="IPR036890">
    <property type="entry name" value="HATPase_C_sf"/>
</dbReference>
<dbReference type="InterPro" id="IPR005467">
    <property type="entry name" value="His_kinase_dom"/>
</dbReference>
<dbReference type="PROSITE" id="PS50112">
    <property type="entry name" value="PAS"/>
    <property type="match status" value="2"/>
</dbReference>
<dbReference type="Pfam" id="PF13426">
    <property type="entry name" value="PAS_9"/>
    <property type="match status" value="3"/>
</dbReference>
<dbReference type="InterPro" id="IPR004358">
    <property type="entry name" value="Sig_transdc_His_kin-like_C"/>
</dbReference>
<evidence type="ECO:0000259" key="6">
    <source>
        <dbReference type="PROSITE" id="PS50109"/>
    </source>
</evidence>
<reference evidence="9 10" key="1">
    <citation type="submission" date="2016-10" db="EMBL/GenBank/DDBJ databases">
        <authorList>
            <person name="Varghese N."/>
            <person name="Submissions S."/>
        </authorList>
    </citation>
    <scope>NUCLEOTIDE SEQUENCE [LARGE SCALE GENOMIC DNA]</scope>
    <source>
        <strain evidence="9 10">DSM 17997</strain>
    </source>
</reference>
<dbReference type="CDD" id="cd00075">
    <property type="entry name" value="HATPase"/>
    <property type="match status" value="1"/>
</dbReference>
<proteinExistence type="predicted"/>
<feature type="domain" description="PAC" evidence="8">
    <location>
        <begin position="758"/>
        <end position="809"/>
    </location>
</feature>
<feature type="domain" description="PAC" evidence="8">
    <location>
        <begin position="491"/>
        <end position="544"/>
    </location>
</feature>
<gene>
    <name evidence="9" type="ORF">SAMN05444412_105229</name>
</gene>
<dbReference type="PANTHER" id="PTHR43304">
    <property type="entry name" value="PHYTOCHROME-LIKE PROTEIN CPH1"/>
    <property type="match status" value="1"/>
</dbReference>
<dbReference type="SUPFAM" id="SSF55785">
    <property type="entry name" value="PYP-like sensor domain (PAS domain)"/>
    <property type="match status" value="5"/>
</dbReference>
<dbReference type="InterPro" id="IPR003018">
    <property type="entry name" value="GAF"/>
</dbReference>
<dbReference type="NCBIfam" id="TIGR00229">
    <property type="entry name" value="sensory_box"/>
    <property type="match status" value="4"/>
</dbReference>
<dbReference type="PRINTS" id="PR00344">
    <property type="entry name" value="BCTRLSENSOR"/>
</dbReference>
<dbReference type="Gene3D" id="3.30.450.40">
    <property type="match status" value="1"/>
</dbReference>
<dbReference type="InterPro" id="IPR052162">
    <property type="entry name" value="Sensor_kinase/Photoreceptor"/>
</dbReference>
<dbReference type="Gene3D" id="3.30.565.10">
    <property type="entry name" value="Histidine kinase-like ATPase, C-terminal domain"/>
    <property type="match status" value="1"/>
</dbReference>
<evidence type="ECO:0000256" key="1">
    <source>
        <dbReference type="ARBA" id="ARBA00000085"/>
    </source>
</evidence>
<dbReference type="Gene3D" id="3.30.450.20">
    <property type="entry name" value="PAS domain"/>
    <property type="match status" value="5"/>
</dbReference>
<dbReference type="SMART" id="SM00387">
    <property type="entry name" value="HATPase_c"/>
    <property type="match status" value="1"/>
</dbReference>
<dbReference type="CDD" id="cd00130">
    <property type="entry name" value="PAS"/>
    <property type="match status" value="4"/>
</dbReference>
<dbReference type="InterPro" id="IPR000700">
    <property type="entry name" value="PAS-assoc_C"/>
</dbReference>
<comment type="catalytic activity">
    <reaction evidence="1">
        <text>ATP + protein L-histidine = ADP + protein N-phospho-L-histidine.</text>
        <dbReference type="EC" id="2.7.13.3"/>
    </reaction>
</comment>
<comment type="caution">
    <text evidence="9">The sequence shown here is derived from an EMBL/GenBank/DDBJ whole genome shotgun (WGS) entry which is preliminary data.</text>
</comment>
<dbReference type="PROSITE" id="PS50109">
    <property type="entry name" value="HIS_KIN"/>
    <property type="match status" value="1"/>
</dbReference>
<dbReference type="InterPro" id="IPR036097">
    <property type="entry name" value="HisK_dim/P_sf"/>
</dbReference>
<feature type="domain" description="PAS" evidence="7">
    <location>
        <begin position="292"/>
        <end position="366"/>
    </location>
</feature>
<protein>
    <recommendedName>
        <fullName evidence="2">histidine kinase</fullName>
        <ecNumber evidence="2">2.7.13.3</ecNumber>
    </recommendedName>
</protein>
<dbReference type="RefSeq" id="WP_019599655.1">
    <property type="nucleotide sequence ID" value="NZ_FNQC01000005.1"/>
</dbReference>
<sequence>MKKPDAAFNESKRITNVDTYHNLDAADQQDFDFLTAMAVQICGTKISLISMVTADKPWILSHHGWSIQETSNAFSFSVQALKNPNEVFVVEDARKDERFQDNPGVARDSQVIFYASVPMVNKNGIALGSFCLVDHEPKTLTEEQLKLLQNLSRQALNLLEFRKKRIEYESVNKKSEQNLILLEETQKTNKIGAWELDITTEKTYWTEEVYAIHDVPMDFDHNKVNAIEFYHPNDKALIFDAITNAIENNQRFDVTCRLITAKGNLKWVRSTGRKSGEKLIGSFQDISEFKKNELKFQGIFNSSVSFIGFLNPDGILLEVNETALNMAGLKTNDVLGKYFWDCYWWQISEQTKAELKTNFQKALAGQVVMYEVAIWSVNQTPITFLFSLKPLFDDLGNVIYVIPEGWPIQEIVDTRWRNKSVIEGTNVGTWEWNVQTGETVFNKRWAEIIGYSLEELEPISIDTWMKFAHPDDLIESSRKLNLCFDKKAEFYEMEARMRHKDGRWIWVFDRGKVFEWMEDGKPLKMYGTHQDITLRKEKELETKYQKNILDALYELSPIGISLNDYETGKYLNVNQKLLEPSGYTKEEFLSLSYWDVTPKEYEAKEQTALLQMENSGQYEPFEKEYIRKNGTRYPVLLRGMLIEDLYGKKLIWSFIQDISKEKETERNLHEAINRLHAILKASTQVSIIATDINGTITLFNSGSERMLGYKSDELVGKHTLQILHPKEEIEGQELWADDGEKATGFQSLVHKARQGISTTKEWSYKRKDGSIFPVLHSVTAIRQDEKIIGYLGVAADITELKTAESKIKSLLAEKLEQNNRLQNFAFIVSHNLRSHSSGISGLLDLLNDESPELFQNEMMQLLVRGGDNLKQTVEDLTEVVKVNLNNSEKKSFIGLRNVIDKNLESLSAQIKDSETTVENLVEKSITVIGIAAYLNSIVLNLITNAIKYCSKERRSHLKIYTQIENKYVILNFEDNGLGIDLNKHGDKLFGMYKTFHKHHDSRGIGLFITKNQIESMGGKIEVESKVNEGTTFRIYLPSE</sequence>
<dbReference type="Pfam" id="PF01590">
    <property type="entry name" value="GAF"/>
    <property type="match status" value="1"/>
</dbReference>
<feature type="domain" description="PAC" evidence="8">
    <location>
        <begin position="619"/>
        <end position="670"/>
    </location>
</feature>
<dbReference type="InterPro" id="IPR013655">
    <property type="entry name" value="PAS_fold_3"/>
</dbReference>
<evidence type="ECO:0000313" key="10">
    <source>
        <dbReference type="Proteomes" id="UP000199663"/>
    </source>
</evidence>
<dbReference type="InterPro" id="IPR001610">
    <property type="entry name" value="PAC"/>
</dbReference>
<name>A0A1H3Q531_9BACT</name>
<dbReference type="SMART" id="SM00091">
    <property type="entry name" value="PAS"/>
    <property type="match status" value="4"/>
</dbReference>
<dbReference type="SUPFAM" id="SSF55874">
    <property type="entry name" value="ATPase domain of HSP90 chaperone/DNA topoisomerase II/histidine kinase"/>
    <property type="match status" value="1"/>
</dbReference>
<evidence type="ECO:0000259" key="7">
    <source>
        <dbReference type="PROSITE" id="PS50112"/>
    </source>
</evidence>
<accession>A0A1H3Q531</accession>